<evidence type="ECO:0000256" key="6">
    <source>
        <dbReference type="PROSITE-ProRule" id="PRU00146"/>
    </source>
</evidence>
<dbReference type="PROSITE" id="PS01359">
    <property type="entry name" value="ZF_PHD_1"/>
    <property type="match status" value="1"/>
</dbReference>
<protein>
    <submittedName>
        <fullName evidence="10">Uncharacterized protein</fullName>
    </submittedName>
</protein>
<dbReference type="Pfam" id="PF15612">
    <property type="entry name" value="WHIM1"/>
    <property type="match status" value="1"/>
</dbReference>
<dbReference type="AlphaFoldDB" id="A0ABD3BSV4"/>
<dbReference type="PANTHER" id="PTHR46508">
    <property type="entry name" value="PHD FINGER FAMILY PROTEIN"/>
    <property type="match status" value="1"/>
</dbReference>
<dbReference type="GO" id="GO:0000785">
    <property type="term" value="C:chromatin"/>
    <property type="evidence" value="ECO:0007669"/>
    <property type="project" value="UniProtKB-ARBA"/>
</dbReference>
<dbReference type="Pfam" id="PF00628">
    <property type="entry name" value="PHD"/>
    <property type="match status" value="1"/>
</dbReference>
<dbReference type="Pfam" id="PF02791">
    <property type="entry name" value="DDT"/>
    <property type="match status" value="1"/>
</dbReference>
<keyword evidence="11" id="KW-1185">Reference proteome</keyword>
<dbReference type="SMART" id="SM00249">
    <property type="entry name" value="PHD"/>
    <property type="match status" value="1"/>
</dbReference>
<keyword evidence="4" id="KW-0862">Zinc</keyword>
<name>A0ABD3BSV4_9LAMI</name>
<evidence type="ECO:0000313" key="10">
    <source>
        <dbReference type="EMBL" id="KAL3620347.1"/>
    </source>
</evidence>
<evidence type="ECO:0000313" key="11">
    <source>
        <dbReference type="Proteomes" id="UP001632038"/>
    </source>
</evidence>
<dbReference type="PROSITE" id="PS50016">
    <property type="entry name" value="ZF_PHD_2"/>
    <property type="match status" value="1"/>
</dbReference>
<evidence type="ECO:0000256" key="5">
    <source>
        <dbReference type="ARBA" id="ARBA00023242"/>
    </source>
</evidence>
<organism evidence="10 11">
    <name type="scientific">Castilleja foliolosa</name>
    <dbReference type="NCBI Taxonomy" id="1961234"/>
    <lineage>
        <taxon>Eukaryota</taxon>
        <taxon>Viridiplantae</taxon>
        <taxon>Streptophyta</taxon>
        <taxon>Embryophyta</taxon>
        <taxon>Tracheophyta</taxon>
        <taxon>Spermatophyta</taxon>
        <taxon>Magnoliopsida</taxon>
        <taxon>eudicotyledons</taxon>
        <taxon>Gunneridae</taxon>
        <taxon>Pentapetalae</taxon>
        <taxon>asterids</taxon>
        <taxon>lamiids</taxon>
        <taxon>Lamiales</taxon>
        <taxon>Orobanchaceae</taxon>
        <taxon>Pedicularideae</taxon>
        <taxon>Castillejinae</taxon>
        <taxon>Castilleja</taxon>
    </lineage>
</organism>
<dbReference type="PANTHER" id="PTHR46508:SF5">
    <property type="entry name" value="PHD-FINGER AND DNA BINDING DOMAIN-CONTAINING PROTEIN"/>
    <property type="match status" value="1"/>
</dbReference>
<dbReference type="InterPro" id="IPR019787">
    <property type="entry name" value="Znf_PHD-finger"/>
</dbReference>
<accession>A0ABD3BSV4</accession>
<dbReference type="SUPFAM" id="SSF57903">
    <property type="entry name" value="FYVE/PHD zinc finger"/>
    <property type="match status" value="1"/>
</dbReference>
<comment type="caution">
    <text evidence="10">The sequence shown here is derived from an EMBL/GenBank/DDBJ whole genome shotgun (WGS) entry which is preliminary data.</text>
</comment>
<dbReference type="InterPro" id="IPR018501">
    <property type="entry name" value="DDT_dom"/>
</dbReference>
<dbReference type="InterPro" id="IPR013083">
    <property type="entry name" value="Znf_RING/FYVE/PHD"/>
</dbReference>
<proteinExistence type="predicted"/>
<reference evidence="11" key="1">
    <citation type="journal article" date="2024" name="IScience">
        <title>Strigolactones Initiate the Formation of Haustorium-like Structures in Castilleja.</title>
        <authorList>
            <person name="Buerger M."/>
            <person name="Peterson D."/>
            <person name="Chory J."/>
        </authorList>
    </citation>
    <scope>NUCLEOTIDE SEQUENCE [LARGE SCALE GENOMIC DNA]</scope>
</reference>
<dbReference type="GO" id="GO:0005634">
    <property type="term" value="C:nucleus"/>
    <property type="evidence" value="ECO:0007669"/>
    <property type="project" value="UniProtKB-SubCell"/>
</dbReference>
<dbReference type="PROSITE" id="PS50827">
    <property type="entry name" value="DDT"/>
    <property type="match status" value="1"/>
</dbReference>
<dbReference type="Proteomes" id="UP001632038">
    <property type="component" value="Unassembled WGS sequence"/>
</dbReference>
<dbReference type="GO" id="GO:0008270">
    <property type="term" value="F:zinc ion binding"/>
    <property type="evidence" value="ECO:0007669"/>
    <property type="project" value="UniProtKB-KW"/>
</dbReference>
<evidence type="ECO:0000259" key="8">
    <source>
        <dbReference type="PROSITE" id="PS50016"/>
    </source>
</evidence>
<feature type="compositionally biased region" description="Polar residues" evidence="7">
    <location>
        <begin position="91"/>
        <end position="104"/>
    </location>
</feature>
<dbReference type="InterPro" id="IPR011011">
    <property type="entry name" value="Znf_FYVE_PHD"/>
</dbReference>
<feature type="region of interest" description="Disordered" evidence="7">
    <location>
        <begin position="84"/>
        <end position="104"/>
    </location>
</feature>
<sequence>MEFNLNNKGDDVGTSGNSRDFDLNVGFNSELHDPITEQSVGRVINEINENVGSGEQKVKFLFDLNVEFKEEGDDDDECLQTLKNNDFGRSENPNLQPDSFSDQGPNVVLPPSSASLDLTGVSISDVFHVYAFLRSFSAFLFLSPFELDDFVTCLKCDESTSLLDNIHVSLLRTLKNSFSRRKSDSLRCLNWDYVDLITWPIYLSEYLSLRGRENILSDYYEMPLSARVEILRDLCDDVVESKACRSEMDRRTSRRDEVDGASTSFVTGSGRDDKNGFECRLCRMVGSLTCCDGCTAVYHARCVGVVFEHLPEGKWYCPECTIDKAKPWCRVAAGKCIRGAELLGTDSQGRRYQCCFGYLLVSECSDDGYSFWFYTRNDLPNLIEALEASPLQCTNIITAIKKQWGVTLGTIADGPSKYGYESSDASRGTHTYVNSYWLARTAKSFSDEQLLTRKNVSVKSLQLKIISDRSAEFSWSNLEKSSTKRQQNCGWCIYCKAPEYEKKCLFLMRDNIPAVERFSSEALGFQMTKARKNHLTDVICHIICIEEHLKGLISGPWLSPDYSEEWRKCALEADIDVGLVKDLLLEVCI</sequence>
<keyword evidence="5" id="KW-0539">Nucleus</keyword>
<evidence type="ECO:0000256" key="3">
    <source>
        <dbReference type="ARBA" id="ARBA00022771"/>
    </source>
</evidence>
<evidence type="ECO:0000259" key="9">
    <source>
        <dbReference type="PROSITE" id="PS50827"/>
    </source>
</evidence>
<dbReference type="SMART" id="SM00571">
    <property type="entry name" value="DDT"/>
    <property type="match status" value="1"/>
</dbReference>
<dbReference type="Gene3D" id="3.30.40.10">
    <property type="entry name" value="Zinc/RING finger domain, C3HC4 (zinc finger)"/>
    <property type="match status" value="1"/>
</dbReference>
<dbReference type="InterPro" id="IPR028942">
    <property type="entry name" value="WHIM1_dom"/>
</dbReference>
<dbReference type="EMBL" id="JAVIJP010000066">
    <property type="protein sequence ID" value="KAL3620347.1"/>
    <property type="molecule type" value="Genomic_DNA"/>
</dbReference>
<evidence type="ECO:0000256" key="2">
    <source>
        <dbReference type="ARBA" id="ARBA00022723"/>
    </source>
</evidence>
<evidence type="ECO:0000256" key="1">
    <source>
        <dbReference type="ARBA" id="ARBA00004123"/>
    </source>
</evidence>
<feature type="domain" description="DDT" evidence="9">
    <location>
        <begin position="120"/>
        <end position="180"/>
    </location>
</feature>
<keyword evidence="3 6" id="KW-0863">Zinc-finger</keyword>
<dbReference type="InterPro" id="IPR001965">
    <property type="entry name" value="Znf_PHD"/>
</dbReference>
<keyword evidence="2" id="KW-0479">Metal-binding</keyword>
<evidence type="ECO:0000256" key="7">
    <source>
        <dbReference type="SAM" id="MobiDB-lite"/>
    </source>
</evidence>
<gene>
    <name evidence="10" type="ORF">CASFOL_035259</name>
</gene>
<evidence type="ECO:0000256" key="4">
    <source>
        <dbReference type="ARBA" id="ARBA00022833"/>
    </source>
</evidence>
<feature type="domain" description="PHD-type" evidence="8">
    <location>
        <begin position="276"/>
        <end position="323"/>
    </location>
</feature>
<comment type="subcellular location">
    <subcellularLocation>
        <location evidence="1">Nucleus</location>
    </subcellularLocation>
</comment>
<dbReference type="InterPro" id="IPR019786">
    <property type="entry name" value="Zinc_finger_PHD-type_CS"/>
</dbReference>